<dbReference type="SUPFAM" id="SSF52540">
    <property type="entry name" value="P-loop containing nucleoside triphosphate hydrolases"/>
    <property type="match status" value="1"/>
</dbReference>
<dbReference type="EMBL" id="CP010835">
    <property type="protein sequence ID" value="AMM53365.1"/>
    <property type="molecule type" value="Genomic_DNA"/>
</dbReference>
<evidence type="ECO:0000313" key="2">
    <source>
        <dbReference type="EMBL" id="AMM53365.1"/>
    </source>
</evidence>
<dbReference type="PANTHER" id="PTHR37096:SF1">
    <property type="entry name" value="AAA+ ATPASE DOMAIN-CONTAINING PROTEIN"/>
    <property type="match status" value="1"/>
</dbReference>
<name>A0A127B7X3_9EURY</name>
<evidence type="ECO:0000313" key="3">
    <source>
        <dbReference type="Proteomes" id="UP000070587"/>
    </source>
</evidence>
<protein>
    <recommendedName>
        <fullName evidence="1">AAA+ ATPase domain-containing protein</fullName>
    </recommendedName>
</protein>
<dbReference type="GO" id="GO:0005524">
    <property type="term" value="F:ATP binding"/>
    <property type="evidence" value="ECO:0007669"/>
    <property type="project" value="InterPro"/>
</dbReference>
<sequence length="326" mass="37835">MFFDREKELSYLRSLLNSEPNQILFIYGPINSGKTTLLLKFLESLGDEGIGIYVNLRSRPILRFDDFKDLLFSRTRSRDVLPLVLASMEVIFGIPVPKKIWETIESPRDAFDYITDFLGKLRKKGRLPIIVFDELQVLKDLKVNGPLIYELFNFFIHLTKELHLAHVIVSTSDGLFLSNVYTHASLYGRAKYFLVDDFDEETALAFLISNGLTEEESKIVVEYFGGKPVYLVEVINEKRAGRDIEEYCREQFMVRLNQVKPLVRKLNDPSILIDLGEREVLEYDELTEDMLMLARENVIFIDPVRGVIRPQGRLELKVIRFISEKL</sequence>
<organism evidence="2 3">
    <name type="scientific">Pyrococcus kukulkanii</name>
    <dbReference type="NCBI Taxonomy" id="1609559"/>
    <lineage>
        <taxon>Archaea</taxon>
        <taxon>Methanobacteriati</taxon>
        <taxon>Methanobacteriota</taxon>
        <taxon>Thermococci</taxon>
        <taxon>Thermococcales</taxon>
        <taxon>Thermococcaceae</taxon>
        <taxon>Pyrococcus</taxon>
    </lineage>
</organism>
<dbReference type="Gene3D" id="1.10.10.10">
    <property type="entry name" value="Winged helix-like DNA-binding domain superfamily/Winged helix DNA-binding domain"/>
    <property type="match status" value="1"/>
</dbReference>
<dbReference type="InterPro" id="IPR036388">
    <property type="entry name" value="WH-like_DNA-bd_sf"/>
</dbReference>
<reference evidence="2 3" key="2">
    <citation type="journal article" date="2016" name="Int. J. Syst. Evol. Microbiol.">
        <title>Pyrococcus kukulkanii sp. nov., a hyperthermophilic, piezophilic archaeon isolated from a deep-sea hydrothermal vent.</title>
        <authorList>
            <person name="Callac N."/>
            <person name="Oger P."/>
            <person name="Lesongeur F."/>
            <person name="Rattray J.E."/>
            <person name="Vannier P."/>
            <person name="Michoud G."/>
            <person name="Beauverger M."/>
            <person name="Gayet N."/>
            <person name="Rouxel O."/>
            <person name="Jebbar M."/>
            <person name="Godfroy A."/>
        </authorList>
    </citation>
    <scope>NUCLEOTIDE SEQUENCE [LARGE SCALE GENOMIC DNA]</scope>
    <source>
        <strain evidence="2 3">NCB100</strain>
    </source>
</reference>
<dbReference type="InterPro" id="IPR011579">
    <property type="entry name" value="ATPase_dom"/>
</dbReference>
<gene>
    <name evidence="2" type="ORF">TQ32_01800</name>
</gene>
<evidence type="ECO:0000259" key="1">
    <source>
        <dbReference type="SMART" id="SM00382"/>
    </source>
</evidence>
<dbReference type="OrthoDB" id="65550at2157"/>
<dbReference type="InterPro" id="IPR003593">
    <property type="entry name" value="AAA+_ATPase"/>
</dbReference>
<dbReference type="PANTHER" id="PTHR37096">
    <property type="entry name" value="YALI0E33429P"/>
    <property type="match status" value="1"/>
</dbReference>
<dbReference type="KEGG" id="pyc:TQ32_01800"/>
<feature type="domain" description="AAA+ ATPase" evidence="1">
    <location>
        <begin position="20"/>
        <end position="191"/>
    </location>
</feature>
<dbReference type="InterPro" id="IPR027417">
    <property type="entry name" value="P-loop_NTPase"/>
</dbReference>
<dbReference type="RefSeq" id="WP_068320443.1">
    <property type="nucleotide sequence ID" value="NZ_CP010835.1"/>
</dbReference>
<dbReference type="SMART" id="SM00382">
    <property type="entry name" value="AAA"/>
    <property type="match status" value="1"/>
</dbReference>
<accession>A0A127B7X3</accession>
<reference evidence="3" key="1">
    <citation type="submission" date="2015-02" db="EMBL/GenBank/DDBJ databases">
        <title>Pyrococcus kukulkanii sp. nov., a novel hyperthermophilic archaeon isolated from a deep-sea hydrothermal vent at the Guaymas Basin.</title>
        <authorList>
            <person name="Oger P.M."/>
            <person name="Callac N."/>
            <person name="Jebbar M."/>
            <person name="Godfroy A."/>
        </authorList>
    </citation>
    <scope>NUCLEOTIDE SEQUENCE [LARGE SCALE GENOMIC DNA]</scope>
    <source>
        <strain evidence="3">NCB100</strain>
    </source>
</reference>
<dbReference type="Pfam" id="PF01637">
    <property type="entry name" value="ATPase_2"/>
    <property type="match status" value="1"/>
</dbReference>
<dbReference type="Gene3D" id="3.40.50.300">
    <property type="entry name" value="P-loop containing nucleotide triphosphate hydrolases"/>
    <property type="match status" value="1"/>
</dbReference>
<dbReference type="GeneID" id="28490525"/>
<dbReference type="PATRIC" id="fig|1609559.3.peg.367"/>
<dbReference type="InterPro" id="IPR051667">
    <property type="entry name" value="Archaeal_ATPase_domain"/>
</dbReference>
<dbReference type="Proteomes" id="UP000070587">
    <property type="component" value="Chromosome"/>
</dbReference>
<dbReference type="AlphaFoldDB" id="A0A127B7X3"/>
<proteinExistence type="predicted"/>